<keyword evidence="7" id="KW-1185">Reference proteome</keyword>
<keyword evidence="2" id="KW-0645">Protease</keyword>
<evidence type="ECO:0000256" key="2">
    <source>
        <dbReference type="ARBA" id="ARBA00022670"/>
    </source>
</evidence>
<keyword evidence="3" id="KW-0378">Hydrolase</keyword>
<proteinExistence type="inferred from homology"/>
<reference evidence="6 7" key="1">
    <citation type="journal article" date="2017" name="Int. J. Syst. Evol. Microbiol.">
        <title>Photobacterium alginatilyticum sp. nov., a marine bacterium isolated from bottom seawater.</title>
        <authorList>
            <person name="Wang X."/>
            <person name="Wang Y."/>
            <person name="Yang X."/>
            <person name="Sun H."/>
            <person name="Li B."/>
            <person name="Zhang X.H."/>
        </authorList>
    </citation>
    <scope>NUCLEOTIDE SEQUENCE [LARGE SCALE GENOMIC DNA]</scope>
    <source>
        <strain evidence="6 7">P03D4</strain>
    </source>
</reference>
<evidence type="ECO:0000259" key="5">
    <source>
        <dbReference type="Pfam" id="PF01343"/>
    </source>
</evidence>
<dbReference type="PANTHER" id="PTHR33209:SF1">
    <property type="entry name" value="PEPTIDASE S49 DOMAIN-CONTAINING PROTEIN"/>
    <property type="match status" value="1"/>
</dbReference>
<comment type="similarity">
    <text evidence="1">Belongs to the peptidase S49 family.</text>
</comment>
<gene>
    <name evidence="6" type="ORF">EIZ48_19260</name>
</gene>
<dbReference type="InterPro" id="IPR002142">
    <property type="entry name" value="Peptidase_S49"/>
</dbReference>
<name>A0ABW9YMB4_9GAMM</name>
<dbReference type="CDD" id="cd07022">
    <property type="entry name" value="S49_Sppa_36K_type"/>
    <property type="match status" value="1"/>
</dbReference>
<sequence>MRHLLQLMTSKPMMMTIDAHQTYHNALIDFYKNPKLYAGGNERSERSDTTCHLSVFGPTTHRFSGLDSNCERVLSYRDIRSQMAGLRNDADVAKIYIEFDGPGGEAAGCFDLADYIAEIAQVKPVIGFINGASYSANYALASACSELYASPHSMGGSIGVIRGRLEVENDKRKMTYFTSGEAKADGAPETKLDDAESERHQAMVDELAGNFFELVGKNRQLQPDHVESLEANIFTAQKLLDLGLIDGIKTEEEIKSMMTNATHQRIVDELNLKHAEETASLTAQLEKLQADAKSNGEKHTELLVQVDKLAKSAGVGDIAAQLVAEGEDLEGAKAKIKAEAAKRDEEISLVGSLDGDDDSYDMLKLIEEA</sequence>
<evidence type="ECO:0000313" key="7">
    <source>
        <dbReference type="Proteomes" id="UP000738517"/>
    </source>
</evidence>
<evidence type="ECO:0000256" key="4">
    <source>
        <dbReference type="ARBA" id="ARBA00022825"/>
    </source>
</evidence>
<feature type="domain" description="Peptidase S49" evidence="5">
    <location>
        <begin position="120"/>
        <end position="260"/>
    </location>
</feature>
<dbReference type="Gene3D" id="3.90.226.10">
    <property type="entry name" value="2-enoyl-CoA Hydratase, Chain A, domain 1"/>
    <property type="match status" value="1"/>
</dbReference>
<keyword evidence="4" id="KW-0720">Serine protease</keyword>
<evidence type="ECO:0000256" key="1">
    <source>
        <dbReference type="ARBA" id="ARBA00008683"/>
    </source>
</evidence>
<evidence type="ECO:0000313" key="6">
    <source>
        <dbReference type="EMBL" id="NBI54656.1"/>
    </source>
</evidence>
<dbReference type="InterPro" id="IPR029045">
    <property type="entry name" value="ClpP/crotonase-like_dom_sf"/>
</dbReference>
<evidence type="ECO:0000256" key="3">
    <source>
        <dbReference type="ARBA" id="ARBA00022801"/>
    </source>
</evidence>
<comment type="caution">
    <text evidence="6">The sequence shown here is derived from an EMBL/GenBank/DDBJ whole genome shotgun (WGS) entry which is preliminary data.</text>
</comment>
<protein>
    <submittedName>
        <fullName evidence="6">S49 family peptidase</fullName>
    </submittedName>
</protein>
<dbReference type="Proteomes" id="UP000738517">
    <property type="component" value="Unassembled WGS sequence"/>
</dbReference>
<dbReference type="EMBL" id="RSEJ01000022">
    <property type="protein sequence ID" value="NBI54656.1"/>
    <property type="molecule type" value="Genomic_DNA"/>
</dbReference>
<organism evidence="6 7">
    <name type="scientific">Photobacterium alginatilyticum</name>
    <dbReference type="NCBI Taxonomy" id="1775171"/>
    <lineage>
        <taxon>Bacteria</taxon>
        <taxon>Pseudomonadati</taxon>
        <taxon>Pseudomonadota</taxon>
        <taxon>Gammaproteobacteria</taxon>
        <taxon>Vibrionales</taxon>
        <taxon>Vibrionaceae</taxon>
        <taxon>Photobacterium</taxon>
    </lineage>
</organism>
<dbReference type="PANTHER" id="PTHR33209">
    <property type="entry name" value="PROTEASE 4"/>
    <property type="match status" value="1"/>
</dbReference>
<dbReference type="RefSeq" id="WP_160654906.1">
    <property type="nucleotide sequence ID" value="NZ_RSEJ01000022.1"/>
</dbReference>
<dbReference type="InterPro" id="IPR033855">
    <property type="entry name" value="Protein_C"/>
</dbReference>
<dbReference type="SUPFAM" id="SSF52096">
    <property type="entry name" value="ClpP/crotonase"/>
    <property type="match status" value="1"/>
</dbReference>
<dbReference type="Pfam" id="PF01343">
    <property type="entry name" value="Peptidase_S49"/>
    <property type="match status" value="1"/>
</dbReference>
<accession>A0ABW9YMB4</accession>